<dbReference type="GO" id="GO:0009088">
    <property type="term" value="P:threonine biosynthetic process"/>
    <property type="evidence" value="ECO:0007669"/>
    <property type="project" value="TreeGrafter"/>
</dbReference>
<evidence type="ECO:0000259" key="2">
    <source>
        <dbReference type="Pfam" id="PF01636"/>
    </source>
</evidence>
<feature type="domain" description="Aminoglycoside phosphotransferase" evidence="2">
    <location>
        <begin position="41"/>
        <end position="245"/>
    </location>
</feature>
<dbReference type="EMBL" id="JAMXLR010000024">
    <property type="protein sequence ID" value="MCO6043536.1"/>
    <property type="molecule type" value="Genomic_DNA"/>
</dbReference>
<comment type="caution">
    <text evidence="3">The sequence shown here is derived from an EMBL/GenBank/DDBJ whole genome shotgun (WGS) entry which is preliminary data.</text>
</comment>
<accession>A0A9X2FCN8</accession>
<gene>
    <name evidence="3" type="ORF">NG895_06415</name>
</gene>
<dbReference type="Proteomes" id="UP001155241">
    <property type="component" value="Unassembled WGS sequence"/>
</dbReference>
<dbReference type="PANTHER" id="PTHR21064">
    <property type="entry name" value="AMINOGLYCOSIDE PHOSPHOTRANSFERASE DOMAIN-CONTAINING PROTEIN-RELATED"/>
    <property type="match status" value="1"/>
</dbReference>
<evidence type="ECO:0000313" key="3">
    <source>
        <dbReference type="EMBL" id="MCO6043536.1"/>
    </source>
</evidence>
<evidence type="ECO:0000256" key="1">
    <source>
        <dbReference type="ARBA" id="ARBA00038240"/>
    </source>
</evidence>
<keyword evidence="4" id="KW-1185">Reference proteome</keyword>
<dbReference type="InterPro" id="IPR002575">
    <property type="entry name" value="Aminoglycoside_PTrfase"/>
</dbReference>
<sequence>MDPNHVPVADSSPYHDALAECAAHWALDLEDTELIRDGINHVFGTVSDAGQPVIIRISDGSVRERSELLGELLWLDHLIRHGCTVTTPIESRRGEWLETIELDIGEMHVSCFKRFAGQSVNPATNPAWNDELLQNLGREIARVHRASDDLQLPADENRKPWCDDKEMQIPDPLLPCYNPRVTEKMAAFLEQVKQWPTPSRQFGLVHRDLHAGNFLVEDGRIEIIDFDLGCYGWRTWDFVVLLFGHYYYPSLRVPHASPELAGHVLSKMVSGYREEYTLEREQLDSLDEVMLLPTILNYLVTKPAIEHWQTAFGNPATTVAESLAWIEQFWLSGERMDIDTSQI</sequence>
<dbReference type="AlphaFoldDB" id="A0A9X2FCN8"/>
<reference evidence="3" key="1">
    <citation type="submission" date="2022-06" db="EMBL/GenBank/DDBJ databases">
        <title>Aeoliella straminimaris, a novel planctomycete from sediments.</title>
        <authorList>
            <person name="Vitorino I.R."/>
            <person name="Lage O.M."/>
        </authorList>
    </citation>
    <scope>NUCLEOTIDE SEQUENCE</scope>
    <source>
        <strain evidence="3">ICT_H6.2</strain>
    </source>
</reference>
<dbReference type="Pfam" id="PF01636">
    <property type="entry name" value="APH"/>
    <property type="match status" value="1"/>
</dbReference>
<dbReference type="InterPro" id="IPR011009">
    <property type="entry name" value="Kinase-like_dom_sf"/>
</dbReference>
<dbReference type="GO" id="GO:0004413">
    <property type="term" value="F:homoserine kinase activity"/>
    <property type="evidence" value="ECO:0007669"/>
    <property type="project" value="TreeGrafter"/>
</dbReference>
<proteinExistence type="inferred from homology"/>
<dbReference type="RefSeq" id="WP_252851641.1">
    <property type="nucleotide sequence ID" value="NZ_JAMXLR010000024.1"/>
</dbReference>
<comment type="similarity">
    <text evidence="1">Belongs to the pseudomonas-type ThrB family.</text>
</comment>
<protein>
    <submittedName>
        <fullName evidence="3">Phosphotransferase</fullName>
    </submittedName>
</protein>
<organism evidence="3 4">
    <name type="scientific">Aeoliella straminimaris</name>
    <dbReference type="NCBI Taxonomy" id="2954799"/>
    <lineage>
        <taxon>Bacteria</taxon>
        <taxon>Pseudomonadati</taxon>
        <taxon>Planctomycetota</taxon>
        <taxon>Planctomycetia</taxon>
        <taxon>Pirellulales</taxon>
        <taxon>Lacipirellulaceae</taxon>
        <taxon>Aeoliella</taxon>
    </lineage>
</organism>
<dbReference type="SUPFAM" id="SSF56112">
    <property type="entry name" value="Protein kinase-like (PK-like)"/>
    <property type="match status" value="1"/>
</dbReference>
<dbReference type="PANTHER" id="PTHR21064:SF6">
    <property type="entry name" value="AMINOGLYCOSIDE PHOSPHOTRANSFERASE DOMAIN-CONTAINING PROTEIN"/>
    <property type="match status" value="1"/>
</dbReference>
<evidence type="ECO:0000313" key="4">
    <source>
        <dbReference type="Proteomes" id="UP001155241"/>
    </source>
</evidence>
<name>A0A9X2FCN8_9BACT</name>
<dbReference type="InterPro" id="IPR050249">
    <property type="entry name" value="Pseudomonas-type_ThrB"/>
</dbReference>
<dbReference type="Gene3D" id="3.90.1200.10">
    <property type="match status" value="1"/>
</dbReference>